<gene>
    <name evidence="3" type="ORF">MIM_c10770</name>
</gene>
<dbReference type="GO" id="GO:0003676">
    <property type="term" value="F:nucleic acid binding"/>
    <property type="evidence" value="ECO:0007669"/>
    <property type="project" value="InterPro"/>
</dbReference>
<sequence>MPQRPQRPCRHKGCNTLHRNKNGHCDEHQTDTVGWRRTEPAKGTTTQRGYGYRWQQQRERILKRDGYLCQECYRHGKLTLAKEVDHIVNKAMGGTDDDGNLESKCIPHHRAKTQREAEEARNRAKPIK</sequence>
<dbReference type="InterPro" id="IPR002711">
    <property type="entry name" value="HNH"/>
</dbReference>
<dbReference type="Pfam" id="PF01844">
    <property type="entry name" value="HNH"/>
    <property type="match status" value="1"/>
</dbReference>
<feature type="compositionally biased region" description="Basic and acidic residues" evidence="1">
    <location>
        <begin position="113"/>
        <end position="122"/>
    </location>
</feature>
<dbReference type="InterPro" id="IPR003615">
    <property type="entry name" value="HNH_nuc"/>
</dbReference>
<evidence type="ECO:0000313" key="4">
    <source>
        <dbReference type="Proteomes" id="UP000019095"/>
    </source>
</evidence>
<evidence type="ECO:0000259" key="2">
    <source>
        <dbReference type="SMART" id="SM00507"/>
    </source>
</evidence>
<dbReference type="Gene3D" id="1.10.30.50">
    <property type="match status" value="1"/>
</dbReference>
<dbReference type="AlphaFoldDB" id="W0PCN0"/>
<feature type="domain" description="HNH nuclease" evidence="2">
    <location>
        <begin position="56"/>
        <end position="110"/>
    </location>
</feature>
<keyword evidence="4" id="KW-1185">Reference proteome</keyword>
<dbReference type="Proteomes" id="UP000019095">
    <property type="component" value="Chromosome"/>
</dbReference>
<dbReference type="eggNOG" id="COG1403">
    <property type="taxonomic scope" value="Bacteria"/>
</dbReference>
<dbReference type="EMBL" id="CP003915">
    <property type="protein sequence ID" value="AHG63175.1"/>
    <property type="molecule type" value="Genomic_DNA"/>
</dbReference>
<feature type="region of interest" description="Disordered" evidence="1">
    <location>
        <begin position="93"/>
        <end position="128"/>
    </location>
</feature>
<dbReference type="OrthoDB" id="5292295at2"/>
<dbReference type="CDD" id="cd00085">
    <property type="entry name" value="HNHc"/>
    <property type="match status" value="1"/>
</dbReference>
<dbReference type="KEGG" id="amim:MIM_c10770"/>
<dbReference type="SMART" id="SM00507">
    <property type="entry name" value="HNHc"/>
    <property type="match status" value="1"/>
</dbReference>
<protein>
    <submittedName>
        <fullName evidence="3">HNH endonuklease domain-containing protein</fullName>
    </submittedName>
</protein>
<reference evidence="3 4" key="1">
    <citation type="journal article" date="2014" name="Microbiology">
        <title>Unravelling the complete genome sequence of Advenella mimigardefordensis strain DPN7T and novel insights in the catabolism of the xenobiotic polythioester precursor 3,3'-dithiodipropionate.</title>
        <authorList>
            <person name="Wubbeler J.H."/>
            <person name="Hiessl S."/>
            <person name="Schuldes J."/>
            <person name="Thurmer A."/>
            <person name="Daniel R."/>
            <person name="Steinbuchel A."/>
        </authorList>
    </citation>
    <scope>NUCLEOTIDE SEQUENCE [LARGE SCALE GENOMIC DNA]</scope>
    <source>
        <strain evidence="4">DSM 17166 / LMG 22922 / DPN7</strain>
    </source>
</reference>
<dbReference type="GO" id="GO:0008270">
    <property type="term" value="F:zinc ion binding"/>
    <property type="evidence" value="ECO:0007669"/>
    <property type="project" value="InterPro"/>
</dbReference>
<accession>W0PCN0</accession>
<organism evidence="3 4">
    <name type="scientific">Advenella mimigardefordensis (strain DSM 17166 / LMG 22922 / DPN7)</name>
    <dbReference type="NCBI Taxonomy" id="1247726"/>
    <lineage>
        <taxon>Bacteria</taxon>
        <taxon>Pseudomonadati</taxon>
        <taxon>Pseudomonadota</taxon>
        <taxon>Betaproteobacteria</taxon>
        <taxon>Burkholderiales</taxon>
        <taxon>Alcaligenaceae</taxon>
    </lineage>
</organism>
<proteinExistence type="predicted"/>
<dbReference type="RefSeq" id="WP_025371800.1">
    <property type="nucleotide sequence ID" value="NZ_CP003915.1"/>
</dbReference>
<dbReference type="HOGENOM" id="CLU_108879_4_2_4"/>
<dbReference type="GO" id="GO:0004519">
    <property type="term" value="F:endonuclease activity"/>
    <property type="evidence" value="ECO:0007669"/>
    <property type="project" value="InterPro"/>
</dbReference>
<evidence type="ECO:0000256" key="1">
    <source>
        <dbReference type="SAM" id="MobiDB-lite"/>
    </source>
</evidence>
<name>W0PCN0_ADVMD</name>
<dbReference type="STRING" id="1247726.MIM_c10770"/>
<evidence type="ECO:0000313" key="3">
    <source>
        <dbReference type="EMBL" id="AHG63175.1"/>
    </source>
</evidence>